<dbReference type="PANTHER" id="PTHR33383:SF1">
    <property type="entry name" value="MEMBRANE PROTEIN INSERTION EFFICIENCY FACTOR-RELATED"/>
    <property type="match status" value="1"/>
</dbReference>
<organism evidence="2 3">
    <name type="scientific">Ramlibacter aquaticus</name>
    <dbReference type="NCBI Taxonomy" id="2780094"/>
    <lineage>
        <taxon>Bacteria</taxon>
        <taxon>Pseudomonadati</taxon>
        <taxon>Pseudomonadota</taxon>
        <taxon>Betaproteobacteria</taxon>
        <taxon>Burkholderiales</taxon>
        <taxon>Comamonadaceae</taxon>
        <taxon>Ramlibacter</taxon>
    </lineage>
</organism>
<evidence type="ECO:0000313" key="3">
    <source>
        <dbReference type="Proteomes" id="UP000715965"/>
    </source>
</evidence>
<sequence length="89" mass="9917">MMRALLLALIRAYTLTFGAWMRPSCRFAPSCSVYARQAVQRHGAAWGSALTLHRLARCGPWCQGGDDPVPVERPRLFSRLVEPSSKNNS</sequence>
<dbReference type="Pfam" id="PF01809">
    <property type="entry name" value="YidD"/>
    <property type="match status" value="1"/>
</dbReference>
<comment type="similarity">
    <text evidence="1">Belongs to the UPF0161 family.</text>
</comment>
<reference evidence="2 3" key="1">
    <citation type="submission" date="2020-10" db="EMBL/GenBank/DDBJ databases">
        <title>Draft genome of Ramlibacter aquaticus LMG 30558.</title>
        <authorList>
            <person name="Props R."/>
        </authorList>
    </citation>
    <scope>NUCLEOTIDE SEQUENCE [LARGE SCALE GENOMIC DNA]</scope>
    <source>
        <strain evidence="2 3">LMG 30558</strain>
    </source>
</reference>
<comment type="function">
    <text evidence="1">Could be involved in insertion of integral membrane proteins into the membrane.</text>
</comment>
<proteinExistence type="inferred from homology"/>
<evidence type="ECO:0000256" key="1">
    <source>
        <dbReference type="HAMAP-Rule" id="MF_00386"/>
    </source>
</evidence>
<accession>A0ABR9SFC2</accession>
<protein>
    <recommendedName>
        <fullName evidence="1">Putative membrane protein insertion efficiency factor</fullName>
    </recommendedName>
</protein>
<comment type="caution">
    <text evidence="2">The sequence shown here is derived from an EMBL/GenBank/DDBJ whole genome shotgun (WGS) entry which is preliminary data.</text>
</comment>
<name>A0ABR9SFC2_9BURK</name>
<evidence type="ECO:0000313" key="2">
    <source>
        <dbReference type="EMBL" id="MBE7941011.1"/>
    </source>
</evidence>
<keyword evidence="1" id="KW-1003">Cell membrane</keyword>
<keyword evidence="3" id="KW-1185">Reference proteome</keyword>
<gene>
    <name evidence="2" type="primary">yidD</name>
    <name evidence="2" type="ORF">IM725_10555</name>
</gene>
<dbReference type="PANTHER" id="PTHR33383">
    <property type="entry name" value="MEMBRANE PROTEIN INSERTION EFFICIENCY FACTOR-RELATED"/>
    <property type="match status" value="1"/>
</dbReference>
<dbReference type="SMART" id="SM01234">
    <property type="entry name" value="Haemolytic"/>
    <property type="match status" value="1"/>
</dbReference>
<dbReference type="InterPro" id="IPR002696">
    <property type="entry name" value="Membr_insert_effic_factor_YidD"/>
</dbReference>
<dbReference type="NCBIfam" id="TIGR00278">
    <property type="entry name" value="membrane protein insertion efficiency factor YidD"/>
    <property type="match status" value="1"/>
</dbReference>
<dbReference type="EMBL" id="JADDOJ010000036">
    <property type="protein sequence ID" value="MBE7941011.1"/>
    <property type="molecule type" value="Genomic_DNA"/>
</dbReference>
<dbReference type="HAMAP" id="MF_00386">
    <property type="entry name" value="UPF0161_YidD"/>
    <property type="match status" value="1"/>
</dbReference>
<dbReference type="Proteomes" id="UP000715965">
    <property type="component" value="Unassembled WGS sequence"/>
</dbReference>
<comment type="subcellular location">
    <subcellularLocation>
        <location evidence="1">Cell membrane</location>
        <topology evidence="1">Peripheral membrane protein</topology>
        <orientation evidence="1">Cytoplasmic side</orientation>
    </subcellularLocation>
</comment>
<keyword evidence="1" id="KW-0472">Membrane</keyword>